<gene>
    <name evidence="1" type="ORF">GCM10011489_35500</name>
</gene>
<evidence type="ECO:0000313" key="2">
    <source>
        <dbReference type="Proteomes" id="UP000621454"/>
    </source>
</evidence>
<protein>
    <submittedName>
        <fullName evidence="1">Uncharacterized protein</fullName>
    </submittedName>
</protein>
<dbReference type="AlphaFoldDB" id="A0A916TK18"/>
<comment type="caution">
    <text evidence="1">The sequence shown here is derived from an EMBL/GenBank/DDBJ whole genome shotgun (WGS) entry which is preliminary data.</text>
</comment>
<sequence length="176" mass="18279">MSDESRTLPAGLHAAALVTATPGATARRALGSRVALVSTVVSVDRAARQVAVGPTVTVRVVDDRVVIVGRQATRVATVETGVQEMGAAAGGLAAATSVAVPEEVTDSATIVGRAATIGPRRRAAARTLVRVSPSTPMLPVIRRCPTMSRPRSSTLRRVAIYVHSTSRRPIASLAIW</sequence>
<accession>A0A916TK18</accession>
<reference evidence="1" key="2">
    <citation type="submission" date="2020-09" db="EMBL/GenBank/DDBJ databases">
        <authorList>
            <person name="Sun Q."/>
            <person name="Zhou Y."/>
        </authorList>
    </citation>
    <scope>NUCLEOTIDE SEQUENCE</scope>
    <source>
        <strain evidence="1">CGMCC 1.12827</strain>
    </source>
</reference>
<name>A0A916TK18_9ACTN</name>
<dbReference type="EMBL" id="BMGC01000041">
    <property type="protein sequence ID" value="GGB44961.1"/>
    <property type="molecule type" value="Genomic_DNA"/>
</dbReference>
<keyword evidence="2" id="KW-1185">Reference proteome</keyword>
<reference evidence="1" key="1">
    <citation type="journal article" date="2014" name="Int. J. Syst. Evol. Microbiol.">
        <title>Complete genome sequence of Corynebacterium casei LMG S-19264T (=DSM 44701T), isolated from a smear-ripened cheese.</title>
        <authorList>
            <consortium name="US DOE Joint Genome Institute (JGI-PGF)"/>
            <person name="Walter F."/>
            <person name="Albersmeier A."/>
            <person name="Kalinowski J."/>
            <person name="Ruckert C."/>
        </authorList>
    </citation>
    <scope>NUCLEOTIDE SEQUENCE</scope>
    <source>
        <strain evidence="1">CGMCC 1.12827</strain>
    </source>
</reference>
<evidence type="ECO:0000313" key="1">
    <source>
        <dbReference type="EMBL" id="GGB44961.1"/>
    </source>
</evidence>
<proteinExistence type="predicted"/>
<dbReference type="Proteomes" id="UP000621454">
    <property type="component" value="Unassembled WGS sequence"/>
</dbReference>
<organism evidence="1 2">
    <name type="scientific">Gordonia jinhuaensis</name>
    <dbReference type="NCBI Taxonomy" id="1517702"/>
    <lineage>
        <taxon>Bacteria</taxon>
        <taxon>Bacillati</taxon>
        <taxon>Actinomycetota</taxon>
        <taxon>Actinomycetes</taxon>
        <taxon>Mycobacteriales</taxon>
        <taxon>Gordoniaceae</taxon>
        <taxon>Gordonia</taxon>
    </lineage>
</organism>